<protein>
    <submittedName>
        <fullName evidence="2">Nuclear transport factor 2 family protein</fullName>
    </submittedName>
</protein>
<dbReference type="RefSeq" id="WP_377332047.1">
    <property type="nucleotide sequence ID" value="NZ_JBHSGB010000005.1"/>
</dbReference>
<comment type="caution">
    <text evidence="2">The sequence shown here is derived from an EMBL/GenBank/DDBJ whole genome shotgun (WGS) entry which is preliminary data.</text>
</comment>
<dbReference type="Pfam" id="PF12680">
    <property type="entry name" value="SnoaL_2"/>
    <property type="match status" value="1"/>
</dbReference>
<evidence type="ECO:0000313" key="2">
    <source>
        <dbReference type="EMBL" id="MFC4654245.1"/>
    </source>
</evidence>
<evidence type="ECO:0000313" key="3">
    <source>
        <dbReference type="Proteomes" id="UP001595962"/>
    </source>
</evidence>
<reference evidence="3" key="1">
    <citation type="journal article" date="2019" name="Int. J. Syst. Evol. Microbiol.">
        <title>The Global Catalogue of Microorganisms (GCM) 10K type strain sequencing project: providing services to taxonomists for standard genome sequencing and annotation.</title>
        <authorList>
            <consortium name="The Broad Institute Genomics Platform"/>
            <consortium name="The Broad Institute Genome Sequencing Center for Infectious Disease"/>
            <person name="Wu L."/>
            <person name="Ma J."/>
        </authorList>
    </citation>
    <scope>NUCLEOTIDE SEQUENCE [LARGE SCALE GENOMIC DNA]</scope>
    <source>
        <strain evidence="3">DT28</strain>
    </source>
</reference>
<dbReference type="PIRSF" id="PIRSF030561">
    <property type="entry name" value="UCP030561"/>
    <property type="match status" value="1"/>
</dbReference>
<sequence>MHNATDLIQRQLDAYNTKDIDAWLGTYAKDARQFHLHGDCFAEGHAQLRERMLSRFQEPDLHARLLNRLVMGNLVVDKELIIRNLPEGKAEVEMLCIYEIRDGLIQTASFAMTEPRLIGG</sequence>
<proteinExistence type="predicted"/>
<dbReference type="InterPro" id="IPR008317">
    <property type="entry name" value="UCP030561"/>
</dbReference>
<gene>
    <name evidence="2" type="ORF">ACFO3I_04300</name>
</gene>
<feature type="domain" description="SnoaL-like" evidence="1">
    <location>
        <begin position="8"/>
        <end position="105"/>
    </location>
</feature>
<name>A0ABV9JJQ2_9GAMM</name>
<dbReference type="InterPro" id="IPR032710">
    <property type="entry name" value="NTF2-like_dom_sf"/>
</dbReference>
<dbReference type="SUPFAM" id="SSF54427">
    <property type="entry name" value="NTF2-like"/>
    <property type="match status" value="1"/>
</dbReference>
<evidence type="ECO:0000259" key="1">
    <source>
        <dbReference type="Pfam" id="PF12680"/>
    </source>
</evidence>
<dbReference type="Proteomes" id="UP001595962">
    <property type="component" value="Unassembled WGS sequence"/>
</dbReference>
<dbReference type="Gene3D" id="3.10.450.50">
    <property type="match status" value="1"/>
</dbReference>
<dbReference type="InterPro" id="IPR037401">
    <property type="entry name" value="SnoaL-like"/>
</dbReference>
<dbReference type="EMBL" id="JBHSGB010000005">
    <property type="protein sequence ID" value="MFC4654245.1"/>
    <property type="molecule type" value="Genomic_DNA"/>
</dbReference>
<keyword evidence="3" id="KW-1185">Reference proteome</keyword>
<organism evidence="2 3">
    <name type="scientific">Rheinheimera marina</name>
    <dbReference type="NCBI Taxonomy" id="1774958"/>
    <lineage>
        <taxon>Bacteria</taxon>
        <taxon>Pseudomonadati</taxon>
        <taxon>Pseudomonadota</taxon>
        <taxon>Gammaproteobacteria</taxon>
        <taxon>Chromatiales</taxon>
        <taxon>Chromatiaceae</taxon>
        <taxon>Rheinheimera</taxon>
    </lineage>
</organism>
<accession>A0ABV9JJQ2</accession>